<dbReference type="EMBL" id="JBHRUJ010000016">
    <property type="protein sequence ID" value="MFC3211236.1"/>
    <property type="molecule type" value="Genomic_DNA"/>
</dbReference>
<accession>A0ABV7KPK0</accession>
<evidence type="ECO:0000313" key="3">
    <source>
        <dbReference type="Proteomes" id="UP001595625"/>
    </source>
</evidence>
<reference evidence="3" key="1">
    <citation type="journal article" date="2019" name="Int. J. Syst. Evol. Microbiol.">
        <title>The Global Catalogue of Microorganisms (GCM) 10K type strain sequencing project: providing services to taxonomists for standard genome sequencing and annotation.</title>
        <authorList>
            <consortium name="The Broad Institute Genomics Platform"/>
            <consortium name="The Broad Institute Genome Sequencing Center for Infectious Disease"/>
            <person name="Wu L."/>
            <person name="Ma J."/>
        </authorList>
    </citation>
    <scope>NUCLEOTIDE SEQUENCE [LARGE SCALE GENOMIC DNA]</scope>
    <source>
        <strain evidence="3">CCM 320</strain>
    </source>
</reference>
<feature type="transmembrane region" description="Helical" evidence="1">
    <location>
        <begin position="115"/>
        <end position="138"/>
    </location>
</feature>
<feature type="transmembrane region" description="Helical" evidence="1">
    <location>
        <begin position="37"/>
        <end position="56"/>
    </location>
</feature>
<proteinExistence type="predicted"/>
<dbReference type="Proteomes" id="UP001595625">
    <property type="component" value="Unassembled WGS sequence"/>
</dbReference>
<evidence type="ECO:0000313" key="2">
    <source>
        <dbReference type="EMBL" id="MFC3211236.1"/>
    </source>
</evidence>
<feature type="transmembrane region" description="Helical" evidence="1">
    <location>
        <begin position="68"/>
        <end position="85"/>
    </location>
</feature>
<keyword evidence="1" id="KW-0812">Transmembrane</keyword>
<evidence type="ECO:0000256" key="1">
    <source>
        <dbReference type="SAM" id="Phobius"/>
    </source>
</evidence>
<sequence length="143" mass="16096">MERKVTLSILLIIVTFIVCLVLNFPDALMGNSPTIRNAIITFVFVSIWIFVFFIVLRNKNQAVMKFFLLFWLVTLFFAVLTALANGEILDATWATAFIALLITPWYGIELLTDDFLITAIIISIISVLFLFAAGLSLVKSRSI</sequence>
<feature type="transmembrane region" description="Helical" evidence="1">
    <location>
        <begin position="7"/>
        <end position="25"/>
    </location>
</feature>
<feature type="transmembrane region" description="Helical" evidence="1">
    <location>
        <begin position="91"/>
        <end position="108"/>
    </location>
</feature>
<dbReference type="RefSeq" id="WP_117312466.1">
    <property type="nucleotide sequence ID" value="NZ_JBHRUJ010000016.1"/>
</dbReference>
<gene>
    <name evidence="2" type="ORF">ACFOEJ_09150</name>
</gene>
<comment type="caution">
    <text evidence="2">The sequence shown here is derived from an EMBL/GenBank/DDBJ whole genome shotgun (WGS) entry which is preliminary data.</text>
</comment>
<keyword evidence="1" id="KW-0472">Membrane</keyword>
<organism evidence="2 3">
    <name type="scientific">Planomicrobium okeanokoites</name>
    <name type="common">Planococcus okeanokoites</name>
    <name type="synonym">Flavobacterium okeanokoites</name>
    <dbReference type="NCBI Taxonomy" id="244"/>
    <lineage>
        <taxon>Bacteria</taxon>
        <taxon>Bacillati</taxon>
        <taxon>Bacillota</taxon>
        <taxon>Bacilli</taxon>
        <taxon>Bacillales</taxon>
        <taxon>Caryophanaceae</taxon>
        <taxon>Planomicrobium</taxon>
    </lineage>
</organism>
<name>A0ABV7KPK0_PLAOK</name>
<keyword evidence="3" id="KW-1185">Reference proteome</keyword>
<keyword evidence="1" id="KW-1133">Transmembrane helix</keyword>
<protein>
    <submittedName>
        <fullName evidence="2">Uncharacterized protein</fullName>
    </submittedName>
</protein>